<keyword evidence="1" id="KW-1133">Transmembrane helix</keyword>
<keyword evidence="3" id="KW-1185">Reference proteome</keyword>
<keyword evidence="1" id="KW-0472">Membrane</keyword>
<dbReference type="InterPro" id="IPR048085">
    <property type="entry name" value="Cyt_ox_CcoM-like"/>
</dbReference>
<name>A0ABT6V245_9GAMM</name>
<evidence type="ECO:0000313" key="2">
    <source>
        <dbReference type="EMBL" id="MDI5892300.1"/>
    </source>
</evidence>
<organism evidence="2 3">
    <name type="scientific">Halomonas rhizosphaerae</name>
    <dbReference type="NCBI Taxonomy" id="3043296"/>
    <lineage>
        <taxon>Bacteria</taxon>
        <taxon>Pseudomonadati</taxon>
        <taxon>Pseudomonadota</taxon>
        <taxon>Gammaproteobacteria</taxon>
        <taxon>Oceanospirillales</taxon>
        <taxon>Halomonadaceae</taxon>
        <taxon>Halomonas</taxon>
    </lineage>
</organism>
<dbReference type="Proteomes" id="UP001225957">
    <property type="component" value="Unassembled WGS sequence"/>
</dbReference>
<evidence type="ECO:0000313" key="3">
    <source>
        <dbReference type="Proteomes" id="UP001225957"/>
    </source>
</evidence>
<keyword evidence="1" id="KW-0812">Transmembrane</keyword>
<feature type="transmembrane region" description="Helical" evidence="1">
    <location>
        <begin position="50"/>
        <end position="73"/>
    </location>
</feature>
<reference evidence="2 3" key="1">
    <citation type="submission" date="2023-04" db="EMBL/GenBank/DDBJ databases">
        <title>Halomonas strains isolated from rhizosphere soil.</title>
        <authorList>
            <person name="Xu L."/>
            <person name="Sun J.-Q."/>
        </authorList>
    </citation>
    <scope>NUCLEOTIDE SEQUENCE [LARGE SCALE GENOMIC DNA]</scope>
    <source>
        <strain evidence="2 3">LR5S20</strain>
    </source>
</reference>
<dbReference type="RefSeq" id="WP_282736225.1">
    <property type="nucleotide sequence ID" value="NZ_JASCQP010000030.1"/>
</dbReference>
<dbReference type="EMBL" id="JASCQP010000030">
    <property type="protein sequence ID" value="MDI5892300.1"/>
    <property type="molecule type" value="Genomic_DNA"/>
</dbReference>
<protein>
    <submittedName>
        <fullName evidence="2">Cytochrome c oxidase subunit CcoM</fullName>
    </submittedName>
</protein>
<gene>
    <name evidence="2" type="primary">ccoM</name>
    <name evidence="2" type="ORF">QLQ83_14480</name>
</gene>
<evidence type="ECO:0000256" key="1">
    <source>
        <dbReference type="SAM" id="Phobius"/>
    </source>
</evidence>
<accession>A0ABT6V245</accession>
<sequence>MKTDLDQRISRDPARARRNLIQVSFPLHVTGYSSPITSGREDTTMYLDDAVIFGLVTVAMMVAFMGGWVAFIVRDHHRKNKH</sequence>
<comment type="caution">
    <text evidence="2">The sequence shown here is derived from an EMBL/GenBank/DDBJ whole genome shotgun (WGS) entry which is preliminary data.</text>
</comment>
<dbReference type="NCBIfam" id="NF041600">
    <property type="entry name" value="cyt_ox_CcoM"/>
    <property type="match status" value="1"/>
</dbReference>
<proteinExistence type="predicted"/>